<accession>A0A699QZ49</accession>
<dbReference type="EMBL" id="BKCJ011049819">
    <property type="protein sequence ID" value="GFC75008.1"/>
    <property type="molecule type" value="Genomic_DNA"/>
</dbReference>
<evidence type="ECO:0000313" key="2">
    <source>
        <dbReference type="EMBL" id="GFC75008.1"/>
    </source>
</evidence>
<evidence type="ECO:0000256" key="1">
    <source>
        <dbReference type="SAM" id="MobiDB-lite"/>
    </source>
</evidence>
<reference evidence="2" key="1">
    <citation type="journal article" date="2019" name="Sci. Rep.">
        <title>Draft genome of Tanacetum cinerariifolium, the natural source of mosquito coil.</title>
        <authorList>
            <person name="Yamashiro T."/>
            <person name="Shiraishi A."/>
            <person name="Satake H."/>
            <person name="Nakayama K."/>
        </authorList>
    </citation>
    <scope>NUCLEOTIDE SEQUENCE</scope>
</reference>
<name>A0A699QZ49_TANCI</name>
<feature type="compositionally biased region" description="Polar residues" evidence="1">
    <location>
        <begin position="1"/>
        <end position="11"/>
    </location>
</feature>
<organism evidence="2">
    <name type="scientific">Tanacetum cinerariifolium</name>
    <name type="common">Dalmatian daisy</name>
    <name type="synonym">Chrysanthemum cinerariifolium</name>
    <dbReference type="NCBI Taxonomy" id="118510"/>
    <lineage>
        <taxon>Eukaryota</taxon>
        <taxon>Viridiplantae</taxon>
        <taxon>Streptophyta</taxon>
        <taxon>Embryophyta</taxon>
        <taxon>Tracheophyta</taxon>
        <taxon>Spermatophyta</taxon>
        <taxon>Magnoliopsida</taxon>
        <taxon>eudicotyledons</taxon>
        <taxon>Gunneridae</taxon>
        <taxon>Pentapetalae</taxon>
        <taxon>asterids</taxon>
        <taxon>campanulids</taxon>
        <taxon>Asterales</taxon>
        <taxon>Asteraceae</taxon>
        <taxon>Asteroideae</taxon>
        <taxon>Anthemideae</taxon>
        <taxon>Anthemidinae</taxon>
        <taxon>Tanacetum</taxon>
    </lineage>
</organism>
<proteinExistence type="predicted"/>
<protein>
    <submittedName>
        <fullName evidence="2">Single-stranded DNA-binding protein</fullName>
    </submittedName>
</protein>
<dbReference type="GO" id="GO:0003677">
    <property type="term" value="F:DNA binding"/>
    <property type="evidence" value="ECO:0007669"/>
    <property type="project" value="UniProtKB-KW"/>
</dbReference>
<sequence length="75" mass="8375">MGWARSTNQLPDNAGEDSSKVRRQLGSASEWDRSGWTGCDDVACRFQISNVPTVNLCTKSLLPFCMSFGIYDLRK</sequence>
<dbReference type="AlphaFoldDB" id="A0A699QZ49"/>
<feature type="non-terminal residue" evidence="2">
    <location>
        <position position="75"/>
    </location>
</feature>
<comment type="caution">
    <text evidence="2">The sequence shown here is derived from an EMBL/GenBank/DDBJ whole genome shotgun (WGS) entry which is preliminary data.</text>
</comment>
<feature type="region of interest" description="Disordered" evidence="1">
    <location>
        <begin position="1"/>
        <end position="37"/>
    </location>
</feature>
<gene>
    <name evidence="2" type="ORF">Tci_846978</name>
</gene>
<keyword evidence="2" id="KW-0238">DNA-binding</keyword>